<evidence type="ECO:0000313" key="2">
    <source>
        <dbReference type="EMBL" id="MBD2185309.1"/>
    </source>
</evidence>
<keyword evidence="3" id="KW-1185">Reference proteome</keyword>
<keyword evidence="1" id="KW-0732">Signal</keyword>
<proteinExistence type="predicted"/>
<comment type="caution">
    <text evidence="2">The sequence shown here is derived from an EMBL/GenBank/DDBJ whole genome shotgun (WGS) entry which is preliminary data.</text>
</comment>
<evidence type="ECO:0008006" key="4">
    <source>
        <dbReference type="Google" id="ProtNLM"/>
    </source>
</evidence>
<gene>
    <name evidence="2" type="ORF">H6G03_30250</name>
</gene>
<feature type="chain" id="PRO_5038124913" description="Serine/threonine protein kinase" evidence="1">
    <location>
        <begin position="34"/>
        <end position="151"/>
    </location>
</feature>
<accession>A0A926VMP1</accession>
<protein>
    <recommendedName>
        <fullName evidence="4">Serine/threonine protein kinase</fullName>
    </recommendedName>
</protein>
<dbReference type="Proteomes" id="UP000641646">
    <property type="component" value="Unassembled WGS sequence"/>
</dbReference>
<feature type="signal peptide" evidence="1">
    <location>
        <begin position="1"/>
        <end position="33"/>
    </location>
</feature>
<reference evidence="2" key="2">
    <citation type="submission" date="2020-08" db="EMBL/GenBank/DDBJ databases">
        <authorList>
            <person name="Chen M."/>
            <person name="Teng W."/>
            <person name="Zhao L."/>
            <person name="Hu C."/>
            <person name="Zhou Y."/>
            <person name="Han B."/>
            <person name="Song L."/>
            <person name="Shu W."/>
        </authorList>
    </citation>
    <scope>NUCLEOTIDE SEQUENCE</scope>
    <source>
        <strain evidence="2">FACHB-1375</strain>
    </source>
</reference>
<dbReference type="EMBL" id="JACJPW010000115">
    <property type="protein sequence ID" value="MBD2185309.1"/>
    <property type="molecule type" value="Genomic_DNA"/>
</dbReference>
<dbReference type="RefSeq" id="WP_190473421.1">
    <property type="nucleotide sequence ID" value="NZ_JACJPW010000115.1"/>
</dbReference>
<evidence type="ECO:0000313" key="3">
    <source>
        <dbReference type="Proteomes" id="UP000641646"/>
    </source>
</evidence>
<evidence type="ECO:0000256" key="1">
    <source>
        <dbReference type="SAM" id="SignalP"/>
    </source>
</evidence>
<reference evidence="2" key="1">
    <citation type="journal article" date="2015" name="ISME J.">
        <title>Draft Genome Sequence of Streptomyces incarnatus NRRL8089, which Produces the Nucleoside Antibiotic Sinefungin.</title>
        <authorList>
            <person name="Oshima K."/>
            <person name="Hattori M."/>
            <person name="Shimizu H."/>
            <person name="Fukuda K."/>
            <person name="Nemoto M."/>
            <person name="Inagaki K."/>
            <person name="Tamura T."/>
        </authorList>
    </citation>
    <scope>NUCLEOTIDE SEQUENCE</scope>
    <source>
        <strain evidence="2">FACHB-1375</strain>
    </source>
</reference>
<dbReference type="AlphaFoldDB" id="A0A926VMP1"/>
<name>A0A926VMP1_9CYAN</name>
<sequence length="151" mass="16394">MKVRNSQQLYPQALQLFAIAIGASLCLAPLAEAVSFNGSKDNIQAPTSLSNSQSIEIAQAAVCPQNSGGSLFVAAETRNFLVYICGGDLPNTYVGVAKNGTTGSISLPLQSYTRDRFVAVNRNTRYTLTRNELIVSQNGRVVRREPATWRR</sequence>
<organism evidence="2 3">
    <name type="scientific">Aerosakkonema funiforme FACHB-1375</name>
    <dbReference type="NCBI Taxonomy" id="2949571"/>
    <lineage>
        <taxon>Bacteria</taxon>
        <taxon>Bacillati</taxon>
        <taxon>Cyanobacteriota</taxon>
        <taxon>Cyanophyceae</taxon>
        <taxon>Oscillatoriophycideae</taxon>
        <taxon>Aerosakkonematales</taxon>
        <taxon>Aerosakkonemataceae</taxon>
        <taxon>Aerosakkonema</taxon>
    </lineage>
</organism>